<comment type="caution">
    <text evidence="1">The sequence shown here is derived from an EMBL/GenBank/DDBJ whole genome shotgun (WGS) entry which is preliminary data.</text>
</comment>
<evidence type="ECO:0000313" key="1">
    <source>
        <dbReference type="EMBL" id="KKM01415.1"/>
    </source>
</evidence>
<dbReference type="SUPFAM" id="SSF53335">
    <property type="entry name" value="S-adenosyl-L-methionine-dependent methyltransferases"/>
    <property type="match status" value="1"/>
</dbReference>
<dbReference type="Gene3D" id="3.40.50.150">
    <property type="entry name" value="Vaccinia Virus protein VP39"/>
    <property type="match status" value="1"/>
</dbReference>
<dbReference type="PROSITE" id="PS00092">
    <property type="entry name" value="N6_MTASE"/>
    <property type="match status" value="1"/>
</dbReference>
<dbReference type="InterPro" id="IPR029063">
    <property type="entry name" value="SAM-dependent_MTases_sf"/>
</dbReference>
<sequence>MKISDDVANVLANSTVVDNKLFLPDEQLDRKLYVAVNKALTVLNGKWNRKARAHIFNESPTDVIDNILLTGEYTDKKKEYQFFETPVGIAKEIVGLAGINGKESVLEPSAGKGRIAGLIKDCHCVELNDENRRYLFDNKFNVVGKNFMEFDDRYDVIVANPPFTKQQDIHHVNRMMDLANRRVVSIMSASVTFRTNRLTVEFRERVKVLDGDIEMLPEKSFSESGTGVAACIVCVDI</sequence>
<dbReference type="AlphaFoldDB" id="A0A0F9GRJ3"/>
<organism evidence="1">
    <name type="scientific">marine sediment metagenome</name>
    <dbReference type="NCBI Taxonomy" id="412755"/>
    <lineage>
        <taxon>unclassified sequences</taxon>
        <taxon>metagenomes</taxon>
        <taxon>ecological metagenomes</taxon>
    </lineage>
</organism>
<name>A0A0F9GRJ3_9ZZZZ</name>
<dbReference type="InterPro" id="IPR002052">
    <property type="entry name" value="DNA_methylase_N6_adenine_CS"/>
</dbReference>
<accession>A0A0F9GRJ3</accession>
<proteinExistence type="predicted"/>
<dbReference type="GO" id="GO:0003676">
    <property type="term" value="F:nucleic acid binding"/>
    <property type="evidence" value="ECO:0007669"/>
    <property type="project" value="InterPro"/>
</dbReference>
<reference evidence="1" key="1">
    <citation type="journal article" date="2015" name="Nature">
        <title>Complex archaea that bridge the gap between prokaryotes and eukaryotes.</title>
        <authorList>
            <person name="Spang A."/>
            <person name="Saw J.H."/>
            <person name="Jorgensen S.L."/>
            <person name="Zaremba-Niedzwiedzka K."/>
            <person name="Martijn J."/>
            <person name="Lind A.E."/>
            <person name="van Eijk R."/>
            <person name="Schleper C."/>
            <person name="Guy L."/>
            <person name="Ettema T.J."/>
        </authorList>
    </citation>
    <scope>NUCLEOTIDE SEQUENCE</scope>
</reference>
<dbReference type="GO" id="GO:0008168">
    <property type="term" value="F:methyltransferase activity"/>
    <property type="evidence" value="ECO:0007669"/>
    <property type="project" value="InterPro"/>
</dbReference>
<dbReference type="GO" id="GO:0032259">
    <property type="term" value="P:methylation"/>
    <property type="evidence" value="ECO:0007669"/>
    <property type="project" value="InterPro"/>
</dbReference>
<gene>
    <name evidence="2" type="ORF">LCGC14_1552460</name>
    <name evidence="1" type="ORF">LCGC14_1794620</name>
</gene>
<evidence type="ECO:0008006" key="3">
    <source>
        <dbReference type="Google" id="ProtNLM"/>
    </source>
</evidence>
<dbReference type="EMBL" id="LAZR01017202">
    <property type="protein sequence ID" value="KKM01415.1"/>
    <property type="molecule type" value="Genomic_DNA"/>
</dbReference>
<protein>
    <recommendedName>
        <fullName evidence="3">Methyltransferase small domain-containing protein</fullName>
    </recommendedName>
</protein>
<dbReference type="PRINTS" id="PR00507">
    <property type="entry name" value="N12N6MTFRASE"/>
</dbReference>
<dbReference type="EMBL" id="LAZR01011882">
    <property type="protein sequence ID" value="KKM55615.1"/>
    <property type="molecule type" value="Genomic_DNA"/>
</dbReference>
<evidence type="ECO:0000313" key="2">
    <source>
        <dbReference type="EMBL" id="KKM55615.1"/>
    </source>
</evidence>